<accession>A0A5C1Y6H9</accession>
<name>A0A5C1Y6H9_9MICO</name>
<keyword evidence="2" id="KW-1185">Reference proteome</keyword>
<reference evidence="1 2" key="1">
    <citation type="submission" date="2019-09" db="EMBL/GenBank/DDBJ databases">
        <title>Genome sequencing of strain KACC 19322.</title>
        <authorList>
            <person name="Heo J."/>
            <person name="Kim S.-J."/>
            <person name="Kim J.-S."/>
            <person name="Hong S.-B."/>
            <person name="Kwon S.-W."/>
        </authorList>
    </citation>
    <scope>NUCLEOTIDE SEQUENCE [LARGE SCALE GENOMIC DNA]</scope>
    <source>
        <strain evidence="1 2">KACC 19322</strain>
    </source>
</reference>
<gene>
    <name evidence="1" type="ORF">FLP23_04850</name>
</gene>
<dbReference type="RefSeq" id="WP_149324819.1">
    <property type="nucleotide sequence ID" value="NZ_CP043504.1"/>
</dbReference>
<sequence>MARNERRRVRDLAETLAWSVREMDPRVHSFPPGGELPEFGVAVEVLPGLRAFLIPEADSWRAVFARFDPASGQALDSFDYQPRASTDEEAPRWAATAIQTMLASTVASVRAQLEAEPSRQGGAFLETAEQRLAKVEGLIPRL</sequence>
<evidence type="ECO:0000313" key="2">
    <source>
        <dbReference type="Proteomes" id="UP000322159"/>
    </source>
</evidence>
<dbReference type="KEGG" id="lyk:FLP23_04850"/>
<dbReference type="Proteomes" id="UP000322159">
    <property type="component" value="Chromosome"/>
</dbReference>
<organism evidence="1 2">
    <name type="scientific">Protaetiibacter larvae</name>
    <dbReference type="NCBI Taxonomy" id="2592654"/>
    <lineage>
        <taxon>Bacteria</taxon>
        <taxon>Bacillati</taxon>
        <taxon>Actinomycetota</taxon>
        <taxon>Actinomycetes</taxon>
        <taxon>Micrococcales</taxon>
        <taxon>Microbacteriaceae</taxon>
        <taxon>Protaetiibacter</taxon>
    </lineage>
</organism>
<dbReference type="EMBL" id="CP043504">
    <property type="protein sequence ID" value="QEO09396.1"/>
    <property type="molecule type" value="Genomic_DNA"/>
</dbReference>
<dbReference type="OrthoDB" id="5112836at2"/>
<protein>
    <submittedName>
        <fullName evidence="1">Uncharacterized protein</fullName>
    </submittedName>
</protein>
<evidence type="ECO:0000313" key="1">
    <source>
        <dbReference type="EMBL" id="QEO09396.1"/>
    </source>
</evidence>
<proteinExistence type="predicted"/>
<dbReference type="AlphaFoldDB" id="A0A5C1Y6H9"/>